<comment type="caution">
    <text evidence="5">The sequence shown here is derived from an EMBL/GenBank/DDBJ whole genome shotgun (WGS) entry which is preliminary data.</text>
</comment>
<dbReference type="EMBL" id="BMUU01000005">
    <property type="protein sequence ID" value="GGY38330.1"/>
    <property type="molecule type" value="Genomic_DNA"/>
</dbReference>
<protein>
    <recommendedName>
        <fullName evidence="4">Alginate lyase domain-containing protein</fullName>
    </recommendedName>
</protein>
<keyword evidence="6" id="KW-1185">Reference proteome</keyword>
<evidence type="ECO:0000256" key="2">
    <source>
        <dbReference type="ARBA" id="ARBA00023239"/>
    </source>
</evidence>
<dbReference type="PROSITE" id="PS51318">
    <property type="entry name" value="TAT"/>
    <property type="match status" value="1"/>
</dbReference>
<dbReference type="Gene3D" id="1.50.10.100">
    <property type="entry name" value="Chondroitin AC/alginate lyase"/>
    <property type="match status" value="1"/>
</dbReference>
<proteinExistence type="predicted"/>
<reference evidence="6" key="1">
    <citation type="journal article" date="2019" name="Int. J. Syst. Evol. Microbiol.">
        <title>The Global Catalogue of Microorganisms (GCM) 10K type strain sequencing project: providing services to taxonomists for standard genome sequencing and annotation.</title>
        <authorList>
            <consortium name="The Broad Institute Genomics Platform"/>
            <consortium name="The Broad Institute Genome Sequencing Center for Infectious Disease"/>
            <person name="Wu L."/>
            <person name="Ma J."/>
        </authorList>
    </citation>
    <scope>NUCLEOTIDE SEQUENCE [LARGE SCALE GENOMIC DNA]</scope>
    <source>
        <strain evidence="6">JCM 4594</strain>
    </source>
</reference>
<evidence type="ECO:0000256" key="3">
    <source>
        <dbReference type="SAM" id="SignalP"/>
    </source>
</evidence>
<evidence type="ECO:0000256" key="1">
    <source>
        <dbReference type="ARBA" id="ARBA00022729"/>
    </source>
</evidence>
<evidence type="ECO:0000259" key="4">
    <source>
        <dbReference type="Pfam" id="PF05426"/>
    </source>
</evidence>
<keyword evidence="1 3" id="KW-0732">Signal</keyword>
<evidence type="ECO:0000313" key="6">
    <source>
        <dbReference type="Proteomes" id="UP000600946"/>
    </source>
</evidence>
<dbReference type="RefSeq" id="WP_229892655.1">
    <property type="nucleotide sequence ID" value="NZ_BMUU01000005.1"/>
</dbReference>
<dbReference type="GeneID" id="96291501"/>
<dbReference type="Pfam" id="PF05426">
    <property type="entry name" value="Alginate_lyase"/>
    <property type="match status" value="1"/>
</dbReference>
<gene>
    <name evidence="5" type="ORF">GCM10010326_35480</name>
</gene>
<keyword evidence="2" id="KW-0456">Lyase</keyword>
<accession>A0ABQ3A7B1</accession>
<dbReference type="Proteomes" id="UP000600946">
    <property type="component" value="Unassembled WGS sequence"/>
</dbReference>
<dbReference type="SUPFAM" id="SSF48230">
    <property type="entry name" value="Chondroitin AC/alginate lyase"/>
    <property type="match status" value="1"/>
</dbReference>
<feature type="signal peptide" evidence="3">
    <location>
        <begin position="1"/>
        <end position="33"/>
    </location>
</feature>
<dbReference type="InterPro" id="IPR008929">
    <property type="entry name" value="Chondroitin_lyas"/>
</dbReference>
<dbReference type="InterPro" id="IPR006311">
    <property type="entry name" value="TAT_signal"/>
</dbReference>
<dbReference type="InterPro" id="IPR008397">
    <property type="entry name" value="Alginate_lyase_dom"/>
</dbReference>
<feature type="domain" description="Alginate lyase" evidence="4">
    <location>
        <begin position="123"/>
        <end position="265"/>
    </location>
</feature>
<evidence type="ECO:0000313" key="5">
    <source>
        <dbReference type="EMBL" id="GGY38330.1"/>
    </source>
</evidence>
<name>A0ABQ3A7B1_9ACTN</name>
<organism evidence="5 6">
    <name type="scientific">Streptomyces xanthochromogenes</name>
    <dbReference type="NCBI Taxonomy" id="67384"/>
    <lineage>
        <taxon>Bacteria</taxon>
        <taxon>Bacillati</taxon>
        <taxon>Actinomycetota</taxon>
        <taxon>Actinomycetes</taxon>
        <taxon>Kitasatosporales</taxon>
        <taxon>Streptomycetaceae</taxon>
        <taxon>Streptomyces</taxon>
    </lineage>
</organism>
<feature type="chain" id="PRO_5045873612" description="Alginate lyase domain-containing protein" evidence="3">
    <location>
        <begin position="34"/>
        <end position="416"/>
    </location>
</feature>
<sequence>MVNPSQFSRRRRRPLRAAAALALGALALLAACAPDPHASAASAAGQADPATLVFHHPGVVVGRGQLDTVRQKVRAGQEPWSSAYEKMRASRYGSLRYVPHPAAVVPCPPNAGPPACLAEREDAIAAYTQALLWSVNGDETHARKAVEIMDGWAQVMKQHTEGNADLQTAWAGSTWARAADIVHAGYPRWQAPAVQRFKWMLRKAYLPAVTAKVPDYNGNWELAMTDAAIGIAVFVEDHQIFKDALDRYRARVPAYFYLTSDGKLPKPPPGGSMDTPDKLATYWFGQRTYADGLGQETCRNFMHIGYSLAASAHIAETAWQQGVDLYGPTAERLKAAAEFHARYQLGEPPPSWLCAGKVERSMGPDVEVLLNHLQNRLHMSLPRTRRLAEQQRPAGTDDLFVAWETLTHAQNPGTPV</sequence>